<dbReference type="Pfam" id="PF15110">
    <property type="entry name" value="TMEM141"/>
    <property type="match status" value="1"/>
</dbReference>
<sequence>MSKLRSERLAEQYKDQYPAFPSYLQCQSRAFLYGLATFTLSFAVTFFVQELNKKRIPYAPKYFLVPPMVVASLASWNVSRRKTHDCQLMWMAAEDKHTALTSLGPPGTEPVPVGASDAADRKASLAVSTNHL</sequence>
<dbReference type="STRING" id="947166.A0A1D1VU17"/>
<dbReference type="EMBL" id="BDGG01000010">
    <property type="protein sequence ID" value="GAV04406.1"/>
    <property type="molecule type" value="Genomic_DNA"/>
</dbReference>
<accession>A0A1D1VU17</accession>
<dbReference type="InterPro" id="IPR038259">
    <property type="entry name" value="Tmem141_sf"/>
</dbReference>
<dbReference type="Gene3D" id="1.10.3350.20">
    <property type="entry name" value="Tmem141 protein family"/>
    <property type="match status" value="1"/>
</dbReference>
<evidence type="ECO:0000256" key="1">
    <source>
        <dbReference type="SAM" id="Phobius"/>
    </source>
</evidence>
<dbReference type="Proteomes" id="UP000186922">
    <property type="component" value="Unassembled WGS sequence"/>
</dbReference>
<comment type="caution">
    <text evidence="2">The sequence shown here is derived from an EMBL/GenBank/DDBJ whole genome shotgun (WGS) entry which is preliminary data.</text>
</comment>
<feature type="transmembrane region" description="Helical" evidence="1">
    <location>
        <begin position="61"/>
        <end position="79"/>
    </location>
</feature>
<name>A0A1D1VU17_RAMVA</name>
<evidence type="ECO:0000313" key="3">
    <source>
        <dbReference type="Proteomes" id="UP000186922"/>
    </source>
</evidence>
<dbReference type="InterPro" id="IPR026788">
    <property type="entry name" value="Tmem141"/>
</dbReference>
<dbReference type="OrthoDB" id="10056589at2759"/>
<protein>
    <submittedName>
        <fullName evidence="2">Uncharacterized protein</fullName>
    </submittedName>
</protein>
<keyword evidence="3" id="KW-1185">Reference proteome</keyword>
<proteinExistence type="predicted"/>
<dbReference type="PANTHER" id="PTHR47229">
    <property type="entry name" value="TRANSMEMBRANE PROTEIN 141"/>
    <property type="match status" value="1"/>
</dbReference>
<feature type="transmembrane region" description="Helical" evidence="1">
    <location>
        <begin position="30"/>
        <end position="49"/>
    </location>
</feature>
<reference evidence="2 3" key="1">
    <citation type="journal article" date="2016" name="Nat. Commun.">
        <title>Extremotolerant tardigrade genome and improved radiotolerance of human cultured cells by tardigrade-unique protein.</title>
        <authorList>
            <person name="Hashimoto T."/>
            <person name="Horikawa D.D."/>
            <person name="Saito Y."/>
            <person name="Kuwahara H."/>
            <person name="Kozuka-Hata H."/>
            <person name="Shin-I T."/>
            <person name="Minakuchi Y."/>
            <person name="Ohishi K."/>
            <person name="Motoyama A."/>
            <person name="Aizu T."/>
            <person name="Enomoto A."/>
            <person name="Kondo K."/>
            <person name="Tanaka S."/>
            <person name="Hara Y."/>
            <person name="Koshikawa S."/>
            <person name="Sagara H."/>
            <person name="Miura T."/>
            <person name="Yokobori S."/>
            <person name="Miyagawa K."/>
            <person name="Suzuki Y."/>
            <person name="Kubo T."/>
            <person name="Oyama M."/>
            <person name="Kohara Y."/>
            <person name="Fujiyama A."/>
            <person name="Arakawa K."/>
            <person name="Katayama T."/>
            <person name="Toyoda A."/>
            <person name="Kunieda T."/>
        </authorList>
    </citation>
    <scope>NUCLEOTIDE SEQUENCE [LARGE SCALE GENOMIC DNA]</scope>
    <source>
        <strain evidence="2 3">YOKOZUNA-1</strain>
    </source>
</reference>
<keyword evidence="1" id="KW-1133">Transmembrane helix</keyword>
<evidence type="ECO:0000313" key="2">
    <source>
        <dbReference type="EMBL" id="GAV04406.1"/>
    </source>
</evidence>
<dbReference type="PANTHER" id="PTHR47229:SF1">
    <property type="entry name" value="TRANSMEMBRANE PROTEIN 141"/>
    <property type="match status" value="1"/>
</dbReference>
<gene>
    <name evidence="2" type="primary">RvY_14688-1</name>
    <name evidence="2" type="synonym">RvY_14688.1</name>
    <name evidence="2" type="ORF">RvY_14688</name>
</gene>
<dbReference type="AlphaFoldDB" id="A0A1D1VU17"/>
<keyword evidence="1" id="KW-0472">Membrane</keyword>
<keyword evidence="1" id="KW-0812">Transmembrane</keyword>
<organism evidence="2 3">
    <name type="scientific">Ramazzottius varieornatus</name>
    <name type="common">Water bear</name>
    <name type="synonym">Tardigrade</name>
    <dbReference type="NCBI Taxonomy" id="947166"/>
    <lineage>
        <taxon>Eukaryota</taxon>
        <taxon>Metazoa</taxon>
        <taxon>Ecdysozoa</taxon>
        <taxon>Tardigrada</taxon>
        <taxon>Eutardigrada</taxon>
        <taxon>Parachela</taxon>
        <taxon>Hypsibioidea</taxon>
        <taxon>Ramazzottiidae</taxon>
        <taxon>Ramazzottius</taxon>
    </lineage>
</organism>